<accession>A0A133PQV1</accession>
<dbReference type="CDD" id="cd05379">
    <property type="entry name" value="CAP_bacterial"/>
    <property type="match status" value="1"/>
</dbReference>
<reference evidence="3 4" key="1">
    <citation type="submission" date="2016-01" db="EMBL/GenBank/DDBJ databases">
        <authorList>
            <person name="Oliw E.H."/>
        </authorList>
    </citation>
    <scope>NUCLEOTIDE SEQUENCE [LARGE SCALE GENOMIC DNA]</scope>
    <source>
        <strain evidence="3 4">CMW7756A</strain>
    </source>
</reference>
<dbReference type="InterPro" id="IPR014044">
    <property type="entry name" value="CAP_dom"/>
</dbReference>
<proteinExistence type="predicted"/>
<comment type="caution">
    <text evidence="3">The sequence shown here is derived from an EMBL/GenBank/DDBJ whole genome shotgun (WGS) entry which is preliminary data.</text>
</comment>
<dbReference type="RefSeq" id="WP_060799846.1">
    <property type="nucleotide sequence ID" value="NZ_KQ957096.1"/>
</dbReference>
<dbReference type="PROSITE" id="PS51272">
    <property type="entry name" value="SLH"/>
    <property type="match status" value="2"/>
</dbReference>
<protein>
    <recommendedName>
        <fullName evidence="2">SLH domain-containing protein</fullName>
    </recommendedName>
</protein>
<dbReference type="Gene3D" id="3.40.33.10">
    <property type="entry name" value="CAP"/>
    <property type="match status" value="1"/>
</dbReference>
<feature type="domain" description="SLH" evidence="2">
    <location>
        <begin position="18"/>
        <end position="78"/>
    </location>
</feature>
<dbReference type="InterPro" id="IPR001119">
    <property type="entry name" value="SLH_dom"/>
</dbReference>
<evidence type="ECO:0000256" key="1">
    <source>
        <dbReference type="SAM" id="SignalP"/>
    </source>
</evidence>
<dbReference type="PATRIC" id="fig|54005.3.peg.600"/>
<keyword evidence="1" id="KW-0732">Signal</keyword>
<feature type="domain" description="SLH" evidence="2">
    <location>
        <begin position="79"/>
        <end position="148"/>
    </location>
</feature>
<dbReference type="AlphaFoldDB" id="A0A133PQV1"/>
<dbReference type="Pfam" id="PF00188">
    <property type="entry name" value="CAP"/>
    <property type="match status" value="1"/>
</dbReference>
<sequence>MKKFSRLLFVLLLASCLLTPSSLLAKSVSDNNEKIEALQKAGIITGYPDGSLGLDKPITRAEIAVILTKIKGELIEKNYQQIFNDLGKGHWAKFYVENASQIKNPQGISAIVGYPDGSFKPSNQITYAEILKILVAASKSDLTSADVKESTWPSSWIAWANSMGIIGPNSGIENPEPNKFAPRGHVFTMVYNAMSDDINKIETKAPENINEKTKELPKEIKIENTDGKKAAVDSEIGNIDSFNKGVTFNHGLFHQEFLKLINADRQNLGCDPLEWADDLTKGASTRSEELVANGSIDVNGKFHRRLDGRPWQTSLDYLEPQISTTTNGENLVEIINSSSNGNIAPKTRKFLTDEKFMAKTLYDLWWNSPGHRDNMMNPKFRYLNLQLRLGDHAKNVDKGKRTFYFVGTTHFRGDYK</sequence>
<feature type="signal peptide" evidence="1">
    <location>
        <begin position="1"/>
        <end position="25"/>
    </location>
</feature>
<dbReference type="EMBL" id="LRQE01000021">
    <property type="protein sequence ID" value="KXA31011.1"/>
    <property type="molecule type" value="Genomic_DNA"/>
</dbReference>
<dbReference type="Pfam" id="PF00395">
    <property type="entry name" value="SLH"/>
    <property type="match status" value="2"/>
</dbReference>
<feature type="chain" id="PRO_5007458279" description="SLH domain-containing protein" evidence="1">
    <location>
        <begin position="26"/>
        <end position="416"/>
    </location>
</feature>
<dbReference type="SUPFAM" id="SSF55797">
    <property type="entry name" value="PR-1-like"/>
    <property type="match status" value="1"/>
</dbReference>
<evidence type="ECO:0000313" key="4">
    <source>
        <dbReference type="Proteomes" id="UP000070174"/>
    </source>
</evidence>
<name>A0A133PQV1_9FIRM</name>
<evidence type="ECO:0000259" key="2">
    <source>
        <dbReference type="PROSITE" id="PS51272"/>
    </source>
</evidence>
<evidence type="ECO:0000313" key="3">
    <source>
        <dbReference type="EMBL" id="KXA31011.1"/>
    </source>
</evidence>
<dbReference type="InterPro" id="IPR035940">
    <property type="entry name" value="CAP_sf"/>
</dbReference>
<dbReference type="Proteomes" id="UP000070174">
    <property type="component" value="Unassembled WGS sequence"/>
</dbReference>
<gene>
    <name evidence="3" type="ORF">HMPREF3229_00609</name>
</gene>
<organism evidence="3">
    <name type="scientific">Peptoniphilus harei</name>
    <dbReference type="NCBI Taxonomy" id="54005"/>
    <lineage>
        <taxon>Bacteria</taxon>
        <taxon>Bacillati</taxon>
        <taxon>Bacillota</taxon>
        <taxon>Tissierellia</taxon>
        <taxon>Tissierellales</taxon>
        <taxon>Peptoniphilaceae</taxon>
        <taxon>Peptoniphilus</taxon>
    </lineage>
</organism>